<evidence type="ECO:0000256" key="5">
    <source>
        <dbReference type="ARBA" id="ARBA00023136"/>
    </source>
</evidence>
<evidence type="ECO:0000313" key="8">
    <source>
        <dbReference type="EMBL" id="CAB4929968.1"/>
    </source>
</evidence>
<organism evidence="8">
    <name type="scientific">freshwater metagenome</name>
    <dbReference type="NCBI Taxonomy" id="449393"/>
    <lineage>
        <taxon>unclassified sequences</taxon>
        <taxon>metagenomes</taxon>
        <taxon>ecological metagenomes</taxon>
    </lineage>
</organism>
<keyword evidence="2" id="KW-0808">Transferase</keyword>
<reference evidence="8" key="1">
    <citation type="submission" date="2020-05" db="EMBL/GenBank/DDBJ databases">
        <authorList>
            <person name="Chiriac C."/>
            <person name="Salcher M."/>
            <person name="Ghai R."/>
            <person name="Kavagutti S V."/>
        </authorList>
    </citation>
    <scope>NUCLEOTIDE SEQUENCE</scope>
</reference>
<dbReference type="AlphaFoldDB" id="A0A6J7IFN7"/>
<feature type="transmembrane region" description="Helical" evidence="7">
    <location>
        <begin position="23"/>
        <end position="40"/>
    </location>
</feature>
<dbReference type="GO" id="GO:0042158">
    <property type="term" value="P:lipoprotein biosynthetic process"/>
    <property type="evidence" value="ECO:0007669"/>
    <property type="project" value="InterPro"/>
</dbReference>
<sequence length="135" mass="15428">MNQPHNLDGSLVYPPGTVFQPTFLYESLWLIGVALVLVWADRRFRIGHARLFGLYIFLYCCGRLWIEMLRIDQANIIFGLRLNVWTALLVGLAGLAYFIVMGQRRPGRETPEEVRGKSGKDEFTLDEEPAEPVSE</sequence>
<evidence type="ECO:0000256" key="2">
    <source>
        <dbReference type="ARBA" id="ARBA00022679"/>
    </source>
</evidence>
<dbReference type="PANTHER" id="PTHR30589:SF0">
    <property type="entry name" value="PHOSPHATIDYLGLYCEROL--PROLIPOPROTEIN DIACYLGLYCERYL TRANSFERASE"/>
    <property type="match status" value="1"/>
</dbReference>
<accession>A0A6J7IFN7</accession>
<keyword evidence="3 7" id="KW-0812">Transmembrane</keyword>
<evidence type="ECO:0000256" key="4">
    <source>
        <dbReference type="ARBA" id="ARBA00022989"/>
    </source>
</evidence>
<dbReference type="EMBL" id="CAFBMR010000129">
    <property type="protein sequence ID" value="CAB4929968.1"/>
    <property type="molecule type" value="Genomic_DNA"/>
</dbReference>
<keyword evidence="1" id="KW-1003">Cell membrane</keyword>
<dbReference type="Pfam" id="PF01790">
    <property type="entry name" value="LGT"/>
    <property type="match status" value="1"/>
</dbReference>
<dbReference type="PANTHER" id="PTHR30589">
    <property type="entry name" value="PROLIPOPROTEIN DIACYLGLYCERYL TRANSFERASE"/>
    <property type="match status" value="1"/>
</dbReference>
<feature type="compositionally biased region" description="Acidic residues" evidence="6">
    <location>
        <begin position="124"/>
        <end position="135"/>
    </location>
</feature>
<feature type="transmembrane region" description="Helical" evidence="7">
    <location>
        <begin position="47"/>
        <end position="66"/>
    </location>
</feature>
<keyword evidence="5 7" id="KW-0472">Membrane</keyword>
<feature type="region of interest" description="Disordered" evidence="6">
    <location>
        <begin position="106"/>
        <end position="135"/>
    </location>
</feature>
<keyword evidence="4 7" id="KW-1133">Transmembrane helix</keyword>
<gene>
    <name evidence="8" type="ORF">UFOPK3610_01887</name>
</gene>
<evidence type="ECO:0000256" key="6">
    <source>
        <dbReference type="SAM" id="MobiDB-lite"/>
    </source>
</evidence>
<feature type="compositionally biased region" description="Basic and acidic residues" evidence="6">
    <location>
        <begin position="106"/>
        <end position="123"/>
    </location>
</feature>
<evidence type="ECO:0000256" key="1">
    <source>
        <dbReference type="ARBA" id="ARBA00022475"/>
    </source>
</evidence>
<feature type="transmembrane region" description="Helical" evidence="7">
    <location>
        <begin position="78"/>
        <end position="100"/>
    </location>
</feature>
<evidence type="ECO:0000256" key="3">
    <source>
        <dbReference type="ARBA" id="ARBA00022692"/>
    </source>
</evidence>
<evidence type="ECO:0000256" key="7">
    <source>
        <dbReference type="SAM" id="Phobius"/>
    </source>
</evidence>
<dbReference type="GO" id="GO:0005886">
    <property type="term" value="C:plasma membrane"/>
    <property type="evidence" value="ECO:0007669"/>
    <property type="project" value="InterPro"/>
</dbReference>
<dbReference type="InterPro" id="IPR001640">
    <property type="entry name" value="Lgt"/>
</dbReference>
<protein>
    <submittedName>
        <fullName evidence="8">Unannotated protein</fullName>
    </submittedName>
</protein>
<proteinExistence type="predicted"/>
<name>A0A6J7IFN7_9ZZZZ</name>
<dbReference type="GO" id="GO:0008961">
    <property type="term" value="F:phosphatidylglycerol-prolipoprotein diacylglyceryl transferase activity"/>
    <property type="evidence" value="ECO:0007669"/>
    <property type="project" value="InterPro"/>
</dbReference>